<feature type="region of interest" description="Disordered" evidence="1">
    <location>
        <begin position="1"/>
        <end position="54"/>
    </location>
</feature>
<feature type="transmembrane region" description="Helical" evidence="2">
    <location>
        <begin position="197"/>
        <end position="218"/>
    </location>
</feature>
<evidence type="ECO:0000256" key="1">
    <source>
        <dbReference type="SAM" id="MobiDB-lite"/>
    </source>
</evidence>
<dbReference type="HOGENOM" id="CLU_009027_0_0_1"/>
<gene>
    <name evidence="3" type="ORF">PEX2_057280</name>
</gene>
<dbReference type="VEuPathDB" id="FungiDB:PEXP_035350"/>
<keyword evidence="2" id="KW-0812">Transmembrane</keyword>
<dbReference type="GeneID" id="27678421"/>
<dbReference type="RefSeq" id="XP_016595724.1">
    <property type="nucleotide sequence ID" value="XM_016743002.1"/>
</dbReference>
<keyword evidence="2" id="KW-1133">Transmembrane helix</keyword>
<protein>
    <submittedName>
        <fullName evidence="3">Uncharacterized protein</fullName>
    </submittedName>
</protein>
<feature type="transmembrane region" description="Helical" evidence="2">
    <location>
        <begin position="137"/>
        <end position="158"/>
    </location>
</feature>
<name>A0A0A2JLA5_PENEN</name>
<dbReference type="AlphaFoldDB" id="A0A0A2JLA5"/>
<dbReference type="Proteomes" id="UP000030143">
    <property type="component" value="Unassembled WGS sequence"/>
</dbReference>
<comment type="caution">
    <text evidence="3">The sequence shown here is derived from an EMBL/GenBank/DDBJ whole genome shotgun (WGS) entry which is preliminary data.</text>
</comment>
<evidence type="ECO:0000256" key="2">
    <source>
        <dbReference type="SAM" id="Phobius"/>
    </source>
</evidence>
<feature type="transmembrane region" description="Helical" evidence="2">
    <location>
        <begin position="616"/>
        <end position="638"/>
    </location>
</feature>
<feature type="compositionally biased region" description="Basic and acidic residues" evidence="1">
    <location>
        <begin position="18"/>
        <end position="43"/>
    </location>
</feature>
<evidence type="ECO:0000313" key="3">
    <source>
        <dbReference type="EMBL" id="KGO53085.1"/>
    </source>
</evidence>
<reference evidence="3 4" key="1">
    <citation type="journal article" date="2015" name="Mol. Plant Microbe Interact.">
        <title>Genome, transcriptome, and functional analyses of Penicillium expansum provide new insights into secondary metabolism and pathogenicity.</title>
        <authorList>
            <person name="Ballester A.R."/>
            <person name="Marcet-Houben M."/>
            <person name="Levin E."/>
            <person name="Sela N."/>
            <person name="Selma-Lazaro C."/>
            <person name="Carmona L."/>
            <person name="Wisniewski M."/>
            <person name="Droby S."/>
            <person name="Gonzalez-Candelas L."/>
            <person name="Gabaldon T."/>
        </authorList>
    </citation>
    <scope>NUCLEOTIDE SEQUENCE [LARGE SCALE GENOMIC DNA]</scope>
    <source>
        <strain evidence="3 4">MD-8</strain>
    </source>
</reference>
<sequence length="667" mass="74286">METTPGVVALRQLPSSDGLHDEEAPEYTRHDSSSDSSPLHDEELPSYSQAQSAEQIPSREHSIFSRRLPWVSLLSIIYIGLVIYTWAMTVMLSAHPLKAKSWVYTIDSLHLHYYGENGADFHRERKIYRSVRTIQTFIQVVTLPWISTVCASAAVSFAQNRKKSMGLRPSQATTLADREWMDFSFYRAVVYGRWRQYGLKLLAAAIFIWVFGLITYPIQSLFLSSQSVKVRTYPEQRADVYDFRSVDRSDSSSYKVGKDVLQVRDALGKANTYTYQPNLWSNNSEVQFLTLSDMSSQTFYSQVPSGFNTGLLRQFAPRVNSTATYEIIDASQFPVDCGSSSEAFYAEYSASFAWYTAYSWNIIACMPGNMTESPWRTERNRQDFSEVLYLNMTQDEYASRDSRATLYRITVNTTAGFFELPNYMNQGVPGPLLAQDPVALCDQHCLMQIHSYYPSNYRRRDESTASSTLKAASLGPISAQSKGPLLSTALATFGPGSFIDTFMQFGAAIKENKAADGLLSSVISTCIANPTLTNLLGSSSLECMSIEASPNGTWYPAGTQIAQWINRLQQSAESIPQVFTAAAFLANKEFLSAQGGGWSINQDLGADMDLPSISRVGIIAVSVLMGLYLLPLVFLLLVGCKTDKLPGPYEMHGVVRVPFGKQNVIEP</sequence>
<evidence type="ECO:0000313" key="4">
    <source>
        <dbReference type="Proteomes" id="UP000030143"/>
    </source>
</evidence>
<feature type="transmembrane region" description="Helical" evidence="2">
    <location>
        <begin position="68"/>
        <end position="87"/>
    </location>
</feature>
<keyword evidence="4" id="KW-1185">Reference proteome</keyword>
<dbReference type="EMBL" id="JQFZ01000252">
    <property type="protein sequence ID" value="KGO53085.1"/>
    <property type="molecule type" value="Genomic_DNA"/>
</dbReference>
<organism evidence="3 4">
    <name type="scientific">Penicillium expansum</name>
    <name type="common">Blue mold rot fungus</name>
    <dbReference type="NCBI Taxonomy" id="27334"/>
    <lineage>
        <taxon>Eukaryota</taxon>
        <taxon>Fungi</taxon>
        <taxon>Dikarya</taxon>
        <taxon>Ascomycota</taxon>
        <taxon>Pezizomycotina</taxon>
        <taxon>Eurotiomycetes</taxon>
        <taxon>Eurotiomycetidae</taxon>
        <taxon>Eurotiales</taxon>
        <taxon>Aspergillaceae</taxon>
        <taxon>Penicillium</taxon>
    </lineage>
</organism>
<accession>A0A0A2JLA5</accession>
<proteinExistence type="predicted"/>
<keyword evidence="2" id="KW-0472">Membrane</keyword>